<evidence type="ECO:0000313" key="3">
    <source>
        <dbReference type="Proteomes" id="UP000243081"/>
    </source>
</evidence>
<sequence>MPAPATTDSFQGHEDEIVFVVRGTTGRTSGPGCTADPKRLNVMLTRHRCGLLVVGDFYIIGNRHRHMKGKTAKGMSQARGAKIVAIDTEGSTTWRNAAGLMDVRGFMLDFGRYATVPVQK</sequence>
<comment type="caution">
    <text evidence="2">The sequence shown here is derived from an EMBL/GenBank/DDBJ whole genome shotgun (WGS) entry which is preliminary data.</text>
</comment>
<dbReference type="EMBL" id="LUKN01000485">
    <property type="protein sequence ID" value="OAR02846.1"/>
    <property type="molecule type" value="Genomic_DNA"/>
</dbReference>
<reference evidence="2 3" key="1">
    <citation type="submission" date="2016-03" db="EMBL/GenBank/DDBJ databases">
        <title>Fine-scale spatial genetic structure of a fungal parasite of coffee scale insects.</title>
        <authorList>
            <person name="Jackson D."/>
            <person name="Zemenick K.A."/>
            <person name="Malloure B."/>
            <person name="Quandt C.A."/>
            <person name="James T.Y."/>
        </authorList>
    </citation>
    <scope>NUCLEOTIDE SEQUENCE [LARGE SCALE GENOMIC DNA]</scope>
    <source>
        <strain evidence="2 3">UM487</strain>
    </source>
</reference>
<evidence type="ECO:0000313" key="2">
    <source>
        <dbReference type="EMBL" id="OAR02846.1"/>
    </source>
</evidence>
<protein>
    <recommendedName>
        <fullName evidence="1">DNA2/NAM7 helicase-like C-terminal domain-containing protein</fullName>
    </recommendedName>
</protein>
<dbReference type="Gene3D" id="3.40.50.300">
    <property type="entry name" value="P-loop containing nucleotide triphosphate hydrolases"/>
    <property type="match status" value="1"/>
</dbReference>
<dbReference type="Proteomes" id="UP000243081">
    <property type="component" value="Unassembled WGS sequence"/>
</dbReference>
<keyword evidence="3" id="KW-1185">Reference proteome</keyword>
<proteinExistence type="predicted"/>
<dbReference type="OrthoDB" id="6513042at2759"/>
<evidence type="ECO:0000259" key="1">
    <source>
        <dbReference type="Pfam" id="PF13087"/>
    </source>
</evidence>
<dbReference type="InterPro" id="IPR041679">
    <property type="entry name" value="DNA2/NAM7-like_C"/>
</dbReference>
<name>A0A179IJL9_CORDF</name>
<accession>A0A179IJL9</accession>
<dbReference type="AlphaFoldDB" id="A0A179IJL9"/>
<dbReference type="InterPro" id="IPR027417">
    <property type="entry name" value="P-loop_NTPase"/>
</dbReference>
<organism evidence="2 3">
    <name type="scientific">Cordyceps confragosa</name>
    <name type="common">Lecanicillium lecanii</name>
    <dbReference type="NCBI Taxonomy" id="2714763"/>
    <lineage>
        <taxon>Eukaryota</taxon>
        <taxon>Fungi</taxon>
        <taxon>Dikarya</taxon>
        <taxon>Ascomycota</taxon>
        <taxon>Pezizomycotina</taxon>
        <taxon>Sordariomycetes</taxon>
        <taxon>Hypocreomycetidae</taxon>
        <taxon>Hypocreales</taxon>
        <taxon>Cordycipitaceae</taxon>
        <taxon>Akanthomyces</taxon>
    </lineage>
</organism>
<gene>
    <name evidence="2" type="ORF">LLEC1_04644</name>
</gene>
<dbReference type="Pfam" id="PF13087">
    <property type="entry name" value="AAA_12"/>
    <property type="match status" value="1"/>
</dbReference>
<feature type="domain" description="DNA2/NAM7 helicase-like C-terminal" evidence="1">
    <location>
        <begin position="5"/>
        <end position="56"/>
    </location>
</feature>